<dbReference type="Proteomes" id="UP000789396">
    <property type="component" value="Unassembled WGS sequence"/>
</dbReference>
<evidence type="ECO:0000313" key="3">
    <source>
        <dbReference type="Proteomes" id="UP000789396"/>
    </source>
</evidence>
<dbReference type="EMBL" id="CAJVPZ010000218">
    <property type="protein sequence ID" value="CAG8457545.1"/>
    <property type="molecule type" value="Genomic_DNA"/>
</dbReference>
<name>A0A9N8VQ52_9GLOM</name>
<reference evidence="2" key="1">
    <citation type="submission" date="2021-06" db="EMBL/GenBank/DDBJ databases">
        <authorList>
            <person name="Kallberg Y."/>
            <person name="Tangrot J."/>
            <person name="Rosling A."/>
        </authorList>
    </citation>
    <scope>NUCLEOTIDE SEQUENCE</scope>
    <source>
        <strain evidence="2">IN212</strain>
    </source>
</reference>
<proteinExistence type="predicted"/>
<evidence type="ECO:0000313" key="2">
    <source>
        <dbReference type="EMBL" id="CAG8457545.1"/>
    </source>
</evidence>
<protein>
    <submittedName>
        <fullName evidence="2">12496_t:CDS:1</fullName>
    </submittedName>
</protein>
<feature type="compositionally biased region" description="Polar residues" evidence="1">
    <location>
        <begin position="179"/>
        <end position="191"/>
    </location>
</feature>
<sequence>MKLPLSEHELTSLFNDFQNAQKERIKIKQQASSVFESQSSGVQSAKPLEELEDEHQKVLKQSGFPADPDVEGTVKRVSNVKLNDIGINEDAWGKSMKKLDWDLLDTASPDAEPGFNYDIKFDHPIVLSTAKFREMIQTITTSESDKTYTVKEWAELCESSKYATPPPKMKSSSSKSSQRRNINNGKVPTNHSPKKRSTSDQSPPGTPPRAKKRAPVITQTPPETPPKLCTSGSNKTITMISDLSLPEQASITDSFVDNDFSLQDYTDGSEVEEEEVVLTSGQVTTEFLQQMPQLQAAISHTLIKLPSDSFGATSTKIVLSPKKETLEGGEFELIANDDGSQYAHGITELYLNISLCAMFVPETWIASTDGSMTGCKIIETEPIPAYRFETSFHVSCGDNDGNQFKGIDLEGQIYYVIYCKTHQKDHAAIMDILGMDDEDDVSDAEEFNTMDLDSVR</sequence>
<evidence type="ECO:0000256" key="1">
    <source>
        <dbReference type="SAM" id="MobiDB-lite"/>
    </source>
</evidence>
<keyword evidence="3" id="KW-1185">Reference proteome</keyword>
<dbReference type="OrthoDB" id="9547406at2759"/>
<organism evidence="2 3">
    <name type="scientific">Racocetra fulgida</name>
    <dbReference type="NCBI Taxonomy" id="60492"/>
    <lineage>
        <taxon>Eukaryota</taxon>
        <taxon>Fungi</taxon>
        <taxon>Fungi incertae sedis</taxon>
        <taxon>Mucoromycota</taxon>
        <taxon>Glomeromycotina</taxon>
        <taxon>Glomeromycetes</taxon>
        <taxon>Diversisporales</taxon>
        <taxon>Gigasporaceae</taxon>
        <taxon>Racocetra</taxon>
    </lineage>
</organism>
<comment type="caution">
    <text evidence="2">The sequence shown here is derived from an EMBL/GenBank/DDBJ whole genome shotgun (WGS) entry which is preliminary data.</text>
</comment>
<accession>A0A9N8VQ52</accession>
<gene>
    <name evidence="2" type="ORF">RFULGI_LOCUS532</name>
</gene>
<feature type="region of interest" description="Disordered" evidence="1">
    <location>
        <begin position="161"/>
        <end position="233"/>
    </location>
</feature>
<dbReference type="AlphaFoldDB" id="A0A9N8VQ52"/>